<dbReference type="AlphaFoldDB" id="A0AAD1SD24"/>
<protein>
    <submittedName>
        <fullName evidence="1">Uncharacterized protein</fullName>
    </submittedName>
</protein>
<dbReference type="Proteomes" id="UP001295444">
    <property type="component" value="Chromosome 06"/>
</dbReference>
<name>A0AAD1SD24_PELCU</name>
<evidence type="ECO:0000313" key="1">
    <source>
        <dbReference type="EMBL" id="CAH2299152.1"/>
    </source>
</evidence>
<gene>
    <name evidence="1" type="ORF">PECUL_23A041978</name>
</gene>
<organism evidence="1 2">
    <name type="scientific">Pelobates cultripes</name>
    <name type="common">Western spadefoot toad</name>
    <dbReference type="NCBI Taxonomy" id="61616"/>
    <lineage>
        <taxon>Eukaryota</taxon>
        <taxon>Metazoa</taxon>
        <taxon>Chordata</taxon>
        <taxon>Craniata</taxon>
        <taxon>Vertebrata</taxon>
        <taxon>Euteleostomi</taxon>
        <taxon>Amphibia</taxon>
        <taxon>Batrachia</taxon>
        <taxon>Anura</taxon>
        <taxon>Pelobatoidea</taxon>
        <taxon>Pelobatidae</taxon>
        <taxon>Pelobates</taxon>
    </lineage>
</organism>
<evidence type="ECO:0000313" key="2">
    <source>
        <dbReference type="Proteomes" id="UP001295444"/>
    </source>
</evidence>
<dbReference type="EMBL" id="OW240917">
    <property type="protein sequence ID" value="CAH2299152.1"/>
    <property type="molecule type" value="Genomic_DNA"/>
</dbReference>
<sequence length="329" mass="38032">MAVSMNMDLIPMIGFYGADGYFKTGQILTIGEVKMCLESRRDLHDSGDRMKRYIQKTQYNEFFKIKIDFPISKLHHVTDEFGLRVIMHSGYFTGSESEQIELLQHLSFWSVEIHPENSERARQQAYETVKQMVTAQEAEYFQEQIKGQYANSPAFDNTTSRYGNFVFSFPLSDLLEAYKSQHCQNVDPQLRVLGTQMYRQEIAHIIVVHSPGIDLYDDFPMVQTVPSTDKSLPFVYWRKEDGELCWRPESTSTKLQVEIRNNTTTPYNSVQYCVWNHLIFAFHLPEGQHLVIPREKLQDNLAACGSGEVILNSSLKFEVAEEIVRDIKG</sequence>
<accession>A0AAD1SD24</accession>
<keyword evidence="2" id="KW-1185">Reference proteome</keyword>
<reference evidence="1" key="1">
    <citation type="submission" date="2022-03" db="EMBL/GenBank/DDBJ databases">
        <authorList>
            <person name="Alioto T."/>
            <person name="Alioto T."/>
            <person name="Gomez Garrido J."/>
        </authorList>
    </citation>
    <scope>NUCLEOTIDE SEQUENCE</scope>
</reference>
<proteinExistence type="predicted"/>